<dbReference type="Proteomes" id="UP000095287">
    <property type="component" value="Unplaced"/>
</dbReference>
<proteinExistence type="predicted"/>
<dbReference type="WBParaSite" id="L893_g11126.t1">
    <property type="protein sequence ID" value="L893_g11126.t1"/>
    <property type="gene ID" value="L893_g11126"/>
</dbReference>
<organism evidence="2 3">
    <name type="scientific">Steinernema glaseri</name>
    <dbReference type="NCBI Taxonomy" id="37863"/>
    <lineage>
        <taxon>Eukaryota</taxon>
        <taxon>Metazoa</taxon>
        <taxon>Ecdysozoa</taxon>
        <taxon>Nematoda</taxon>
        <taxon>Chromadorea</taxon>
        <taxon>Rhabditida</taxon>
        <taxon>Tylenchina</taxon>
        <taxon>Panagrolaimomorpha</taxon>
        <taxon>Strongyloidoidea</taxon>
        <taxon>Steinernematidae</taxon>
        <taxon>Steinernema</taxon>
    </lineage>
</organism>
<sequence>MCLVVIMCLHINVSRIYLWIAVYTAFLFYFAALYHHFLHRSSLKIMTLLLAIYGFHGGSETGSEGPVEKCIHKTSLSFTVLFHYHNAIRYSLAGYIFLLVHNCVAIVIP</sequence>
<keyword evidence="1" id="KW-0472">Membrane</keyword>
<feature type="transmembrane region" description="Helical" evidence="1">
    <location>
        <begin position="87"/>
        <end position="108"/>
    </location>
</feature>
<keyword evidence="1" id="KW-0812">Transmembrane</keyword>
<keyword evidence="1" id="KW-1133">Transmembrane helix</keyword>
<protein>
    <submittedName>
        <fullName evidence="3">Ovule protein</fullName>
    </submittedName>
</protein>
<keyword evidence="2" id="KW-1185">Reference proteome</keyword>
<name>A0A1I7XZ87_9BILA</name>
<feature type="transmembrane region" description="Helical" evidence="1">
    <location>
        <begin position="16"/>
        <end position="37"/>
    </location>
</feature>
<dbReference type="AlphaFoldDB" id="A0A1I7XZ87"/>
<evidence type="ECO:0000256" key="1">
    <source>
        <dbReference type="SAM" id="Phobius"/>
    </source>
</evidence>
<accession>A0A1I7XZ87</accession>
<reference evidence="3" key="1">
    <citation type="submission" date="2016-11" db="UniProtKB">
        <authorList>
            <consortium name="WormBaseParasite"/>
        </authorList>
    </citation>
    <scope>IDENTIFICATION</scope>
</reference>
<evidence type="ECO:0000313" key="3">
    <source>
        <dbReference type="WBParaSite" id="L893_g11126.t1"/>
    </source>
</evidence>
<evidence type="ECO:0000313" key="2">
    <source>
        <dbReference type="Proteomes" id="UP000095287"/>
    </source>
</evidence>